<name>A0A8S9S0H9_BRACR</name>
<feature type="transmembrane region" description="Helical" evidence="1">
    <location>
        <begin position="150"/>
        <end position="171"/>
    </location>
</feature>
<protein>
    <submittedName>
        <fullName evidence="2">Uncharacterized protein</fullName>
    </submittedName>
</protein>
<evidence type="ECO:0000313" key="3">
    <source>
        <dbReference type="Proteomes" id="UP000712600"/>
    </source>
</evidence>
<keyword evidence="1" id="KW-0472">Membrane</keyword>
<sequence length="285" mass="31618">MVSEYCTGVGPNLLFYFILASLKLGVYVGFSVGVCYGFHIHSFAIHGLRSCYLVLEVYLRCARRKWLFGGMSEDISRGPACDGFFSTGVGPNLFFYFILASLILGVYVVFLVGVCYGFRIHSLAIHGLRLFVGLGPACDGFFSTGVGPNLLFYFILASLILVLLILCFSLATVWFPLAYVAFSVGVCYGFRIHSFAIHGLRMFVGLGGLRSLLFGSDLVEIMSYVASYLVFEVYPRCARRKWLFGGMAEDIPVKQFHGFSRSQICLLMLPLCRISFLEIVCCPPA</sequence>
<evidence type="ECO:0000256" key="1">
    <source>
        <dbReference type="SAM" id="Phobius"/>
    </source>
</evidence>
<feature type="transmembrane region" description="Helical" evidence="1">
    <location>
        <begin position="177"/>
        <end position="200"/>
    </location>
</feature>
<dbReference type="AlphaFoldDB" id="A0A8S9S0H9"/>
<organism evidence="2 3">
    <name type="scientific">Brassica cretica</name>
    <name type="common">Mustard</name>
    <dbReference type="NCBI Taxonomy" id="69181"/>
    <lineage>
        <taxon>Eukaryota</taxon>
        <taxon>Viridiplantae</taxon>
        <taxon>Streptophyta</taxon>
        <taxon>Embryophyta</taxon>
        <taxon>Tracheophyta</taxon>
        <taxon>Spermatophyta</taxon>
        <taxon>Magnoliopsida</taxon>
        <taxon>eudicotyledons</taxon>
        <taxon>Gunneridae</taxon>
        <taxon>Pentapetalae</taxon>
        <taxon>rosids</taxon>
        <taxon>malvids</taxon>
        <taxon>Brassicales</taxon>
        <taxon>Brassicaceae</taxon>
        <taxon>Brassiceae</taxon>
        <taxon>Brassica</taxon>
    </lineage>
</organism>
<keyword evidence="1" id="KW-1133">Transmembrane helix</keyword>
<reference evidence="2" key="1">
    <citation type="submission" date="2019-12" db="EMBL/GenBank/DDBJ databases">
        <title>Genome sequencing and annotation of Brassica cretica.</title>
        <authorList>
            <person name="Studholme D.J."/>
            <person name="Sarris P."/>
        </authorList>
    </citation>
    <scope>NUCLEOTIDE SEQUENCE</scope>
    <source>
        <strain evidence="2">PFS-109/04</strain>
        <tissue evidence="2">Leaf</tissue>
    </source>
</reference>
<feature type="transmembrane region" description="Helical" evidence="1">
    <location>
        <begin position="13"/>
        <end position="39"/>
    </location>
</feature>
<proteinExistence type="predicted"/>
<comment type="caution">
    <text evidence="2">The sequence shown here is derived from an EMBL/GenBank/DDBJ whole genome shotgun (WGS) entry which is preliminary data.</text>
</comment>
<feature type="transmembrane region" description="Helical" evidence="1">
    <location>
        <begin position="93"/>
        <end position="114"/>
    </location>
</feature>
<dbReference type="Proteomes" id="UP000712600">
    <property type="component" value="Unassembled WGS sequence"/>
</dbReference>
<feature type="transmembrane region" description="Helical" evidence="1">
    <location>
        <begin position="120"/>
        <end position="138"/>
    </location>
</feature>
<gene>
    <name evidence="2" type="ORF">F2Q69_00031693</name>
</gene>
<evidence type="ECO:0000313" key="2">
    <source>
        <dbReference type="EMBL" id="KAF3585862.1"/>
    </source>
</evidence>
<dbReference type="EMBL" id="QGKX02000088">
    <property type="protein sequence ID" value="KAF3585862.1"/>
    <property type="molecule type" value="Genomic_DNA"/>
</dbReference>
<accession>A0A8S9S0H9</accession>
<keyword evidence="1" id="KW-0812">Transmembrane</keyword>
<feature type="transmembrane region" description="Helical" evidence="1">
    <location>
        <begin position="212"/>
        <end position="231"/>
    </location>
</feature>